<evidence type="ECO:0000256" key="2">
    <source>
        <dbReference type="ARBA" id="ARBA00022801"/>
    </source>
</evidence>
<dbReference type="InterPro" id="IPR000805">
    <property type="entry name" value="Glyco_hydro_26"/>
</dbReference>
<reference evidence="7 8" key="1">
    <citation type="submission" date="2018-05" db="EMBL/GenBank/DDBJ databases">
        <title>Animal gut microbial communities from fecal samples from Wisconsin, USA.</title>
        <authorList>
            <person name="Neumann A."/>
        </authorList>
    </citation>
    <scope>NUCLEOTIDE SEQUENCE [LARGE SCALE GENOMIC DNA]</scope>
    <source>
        <strain evidence="7 8">UWS4</strain>
    </source>
</reference>
<feature type="active site" description="Proton donor" evidence="4">
    <location>
        <position position="362"/>
    </location>
</feature>
<keyword evidence="2 4" id="KW-0378">Hydrolase</keyword>
<evidence type="ECO:0000313" key="7">
    <source>
        <dbReference type="EMBL" id="PWK95163.1"/>
    </source>
</evidence>
<dbReference type="Proteomes" id="UP000245523">
    <property type="component" value="Unassembled WGS sequence"/>
</dbReference>
<dbReference type="RefSeq" id="WP_106199040.1">
    <property type="nucleotide sequence ID" value="NZ_JAXEIU010000058.1"/>
</dbReference>
<evidence type="ECO:0000313" key="8">
    <source>
        <dbReference type="Proteomes" id="UP000245523"/>
    </source>
</evidence>
<dbReference type="Gene3D" id="3.20.20.80">
    <property type="entry name" value="Glycosidases"/>
    <property type="match status" value="1"/>
</dbReference>
<accession>A0ABX5LMS6</accession>
<dbReference type="PROSITE" id="PS51764">
    <property type="entry name" value="GH26"/>
    <property type="match status" value="1"/>
</dbReference>
<dbReference type="Pfam" id="PF02156">
    <property type="entry name" value="Glyco_hydro_26"/>
    <property type="match status" value="1"/>
</dbReference>
<gene>
    <name evidence="7" type="ORF">B0H50_11927</name>
</gene>
<protein>
    <submittedName>
        <fullName evidence="7">Mannan endo-1,4-beta-mannosidase</fullName>
    </submittedName>
</protein>
<dbReference type="PRINTS" id="PR00739">
    <property type="entry name" value="GLHYDRLASE26"/>
</dbReference>
<dbReference type="PANTHER" id="PTHR40079:SF4">
    <property type="entry name" value="GH26 DOMAIN-CONTAINING PROTEIN-RELATED"/>
    <property type="match status" value="1"/>
</dbReference>
<proteinExistence type="inferred from homology"/>
<keyword evidence="3 4" id="KW-0326">Glycosidase</keyword>
<evidence type="ECO:0000259" key="6">
    <source>
        <dbReference type="PROSITE" id="PS51764"/>
    </source>
</evidence>
<dbReference type="InterPro" id="IPR022790">
    <property type="entry name" value="GH26_dom"/>
</dbReference>
<dbReference type="NCBIfam" id="TIGR04183">
    <property type="entry name" value="Por_Secre_tail"/>
    <property type="match status" value="1"/>
</dbReference>
<sequence length="612" mass="68307">MNLKFSLAFAAMLCASAQAALYEAEDQPGIDAASITAGAEFSGGKYVAVSKAMTFNIEVKETAVYDIETQVRIKQYDWTTSKILVNGVEAGSMLTTPRNCDSNYVIKASAKMRIGKNTVTVGNEAIGVDYIQVEKHPDPVFDIDPKPVTPGASAETYKVKKFLVDNFGKKTLSGMMISEQVFNYDYTNDSLGCGLDSLGKVFCERDLDSAKWNGQPDIAGFRDRAGDYPAIIGFDMLFAAGGHSDEGWFKGYSQNNLVMAEEFWKNNGIPTFTWHWKVGKDTVFYTQNEGFKNKGCEEGVQGTAANNTCFNYTKAFTDSTCKEIDSKSETYQLIIEDVDKISKLFKVLQNKNVPVLWRPLHEASGGWFWWGVASGNCYKALYRLVYDRMVNVNKLNNLLWVWNINTDPKYGYDYSALNAEWYPGDDVVDVVGVDIYDPLLNHNSGANYFNKIVEDVGSHKLIALTENGAIPDIDSIAEDKATWSYWMTWSQTWSGNFLDKTPTEMWKKNIDNENVLSLRDMPNWKEYSASIRSANKKSSEIQIAQMGKELQITLPVHSSATLFSMTGKQVLHIGSNLPAGTHAINISKLPQGAYIIRVKNASDIQTQKILLK</sequence>
<dbReference type="SUPFAM" id="SSF51445">
    <property type="entry name" value="(Trans)glycosidases"/>
    <property type="match status" value="1"/>
</dbReference>
<keyword evidence="8" id="KW-1185">Reference proteome</keyword>
<comment type="similarity">
    <text evidence="1 4">Belongs to the glycosyl hydrolase 26 family.</text>
</comment>
<feature type="chain" id="PRO_5046169147" evidence="5">
    <location>
        <begin position="20"/>
        <end position="612"/>
    </location>
</feature>
<organism evidence="7 8">
    <name type="scientific">Hallerella porci</name>
    <dbReference type="NCBI Taxonomy" id="1945871"/>
    <lineage>
        <taxon>Bacteria</taxon>
        <taxon>Pseudomonadati</taxon>
        <taxon>Fibrobacterota</taxon>
        <taxon>Fibrobacteria</taxon>
        <taxon>Fibrobacterales</taxon>
        <taxon>Fibrobacteraceae</taxon>
        <taxon>Hallerella</taxon>
    </lineage>
</organism>
<name>A0ABX5LMS6_9BACT</name>
<evidence type="ECO:0000256" key="4">
    <source>
        <dbReference type="PROSITE-ProRule" id="PRU01100"/>
    </source>
</evidence>
<dbReference type="Gene3D" id="2.60.120.260">
    <property type="entry name" value="Galactose-binding domain-like"/>
    <property type="match status" value="1"/>
</dbReference>
<feature type="signal peptide" evidence="5">
    <location>
        <begin position="1"/>
        <end position="19"/>
    </location>
</feature>
<keyword evidence="5" id="KW-0732">Signal</keyword>
<dbReference type="InterPro" id="IPR017853">
    <property type="entry name" value="GH"/>
</dbReference>
<evidence type="ECO:0000256" key="5">
    <source>
        <dbReference type="SAM" id="SignalP"/>
    </source>
</evidence>
<evidence type="ECO:0000256" key="3">
    <source>
        <dbReference type="ARBA" id="ARBA00023295"/>
    </source>
</evidence>
<dbReference type="PANTHER" id="PTHR40079">
    <property type="entry name" value="MANNAN ENDO-1,4-BETA-MANNOSIDASE E-RELATED"/>
    <property type="match status" value="1"/>
</dbReference>
<comment type="caution">
    <text evidence="7">The sequence shown here is derived from an EMBL/GenBank/DDBJ whole genome shotgun (WGS) entry which is preliminary data.</text>
</comment>
<dbReference type="InterPro" id="IPR026444">
    <property type="entry name" value="Secre_tail"/>
</dbReference>
<feature type="active site" description="Nucleophile" evidence="4">
    <location>
        <position position="466"/>
    </location>
</feature>
<dbReference type="EMBL" id="QGHD01000019">
    <property type="protein sequence ID" value="PWK95163.1"/>
    <property type="molecule type" value="Genomic_DNA"/>
</dbReference>
<feature type="domain" description="GH26" evidence="6">
    <location>
        <begin position="154"/>
        <end position="519"/>
    </location>
</feature>
<evidence type="ECO:0000256" key="1">
    <source>
        <dbReference type="ARBA" id="ARBA00007754"/>
    </source>
</evidence>